<accession>A0ABW4QI78</accession>
<sequence length="117" mass="13547">MNEGLLDFLRKSEVKRLPEDKRKLYEFITEAENALADKATTVDEFFSLVLADSPVNSAMARFGLPYLEIVMKLMEIEEELHVRIQQRAQRVKWIDFSPNADSRSGGEGQKQLFLFIH</sequence>
<dbReference type="RefSeq" id="WP_204891902.1">
    <property type="nucleotide sequence ID" value="NZ_JBHUFW010000005.1"/>
</dbReference>
<gene>
    <name evidence="1" type="ORF">ACFSDB_08640</name>
</gene>
<organism evidence="1 2">
    <name type="scientific">Planococcus chinensis</name>
    <dbReference type="NCBI Taxonomy" id="272917"/>
    <lineage>
        <taxon>Bacteria</taxon>
        <taxon>Bacillati</taxon>
        <taxon>Bacillota</taxon>
        <taxon>Bacilli</taxon>
        <taxon>Bacillales</taxon>
        <taxon>Caryophanaceae</taxon>
        <taxon>Planococcus</taxon>
    </lineage>
</organism>
<evidence type="ECO:0000313" key="2">
    <source>
        <dbReference type="Proteomes" id="UP001597273"/>
    </source>
</evidence>
<protein>
    <submittedName>
        <fullName evidence="1">Uncharacterized protein</fullName>
    </submittedName>
</protein>
<proteinExistence type="predicted"/>
<keyword evidence="2" id="KW-1185">Reference proteome</keyword>
<reference evidence="2" key="1">
    <citation type="journal article" date="2019" name="Int. J. Syst. Evol. Microbiol.">
        <title>The Global Catalogue of Microorganisms (GCM) 10K type strain sequencing project: providing services to taxonomists for standard genome sequencing and annotation.</title>
        <authorList>
            <consortium name="The Broad Institute Genomics Platform"/>
            <consortium name="The Broad Institute Genome Sequencing Center for Infectious Disease"/>
            <person name="Wu L."/>
            <person name="Ma J."/>
        </authorList>
    </citation>
    <scope>NUCLEOTIDE SEQUENCE [LARGE SCALE GENOMIC DNA]</scope>
    <source>
        <strain evidence="2">CGMCC 1.15475</strain>
    </source>
</reference>
<dbReference type="Proteomes" id="UP001597273">
    <property type="component" value="Unassembled WGS sequence"/>
</dbReference>
<dbReference type="EMBL" id="JBHUFW010000005">
    <property type="protein sequence ID" value="MFD1862998.1"/>
    <property type="molecule type" value="Genomic_DNA"/>
</dbReference>
<evidence type="ECO:0000313" key="1">
    <source>
        <dbReference type="EMBL" id="MFD1862998.1"/>
    </source>
</evidence>
<name>A0ABW4QI78_9BACL</name>
<comment type="caution">
    <text evidence="1">The sequence shown here is derived from an EMBL/GenBank/DDBJ whole genome shotgun (WGS) entry which is preliminary data.</text>
</comment>